<evidence type="ECO:0000313" key="8">
    <source>
        <dbReference type="EMBL" id="KAL3787712.1"/>
    </source>
</evidence>
<evidence type="ECO:0000313" key="9">
    <source>
        <dbReference type="Proteomes" id="UP001516023"/>
    </source>
</evidence>
<feature type="domain" description="EamA" evidence="7">
    <location>
        <begin position="308"/>
        <end position="446"/>
    </location>
</feature>
<feature type="transmembrane region" description="Helical" evidence="6">
    <location>
        <begin position="384"/>
        <end position="400"/>
    </location>
</feature>
<dbReference type="PANTHER" id="PTHR42920">
    <property type="entry name" value="OS03G0707200 PROTEIN-RELATED"/>
    <property type="match status" value="1"/>
</dbReference>
<evidence type="ECO:0000256" key="3">
    <source>
        <dbReference type="ARBA" id="ARBA00022692"/>
    </source>
</evidence>
<feature type="transmembrane region" description="Helical" evidence="6">
    <location>
        <begin position="270"/>
        <end position="287"/>
    </location>
</feature>
<evidence type="ECO:0000256" key="2">
    <source>
        <dbReference type="ARBA" id="ARBA00022475"/>
    </source>
</evidence>
<reference evidence="8 9" key="1">
    <citation type="journal article" date="2020" name="G3 (Bethesda)">
        <title>Improved Reference Genome for Cyclotella cryptica CCMP332, a Model for Cell Wall Morphogenesis, Salinity Adaptation, and Lipid Production in Diatoms (Bacillariophyta).</title>
        <authorList>
            <person name="Roberts W.R."/>
            <person name="Downey K.M."/>
            <person name="Ruck E.C."/>
            <person name="Traller J.C."/>
            <person name="Alverson A.J."/>
        </authorList>
    </citation>
    <scope>NUCLEOTIDE SEQUENCE [LARGE SCALE GENOMIC DNA]</scope>
    <source>
        <strain evidence="8 9">CCMP332</strain>
    </source>
</reference>
<dbReference type="EMBL" id="JABMIG020000170">
    <property type="protein sequence ID" value="KAL3787712.1"/>
    <property type="molecule type" value="Genomic_DNA"/>
</dbReference>
<organism evidence="8 9">
    <name type="scientific">Cyclotella cryptica</name>
    <dbReference type="NCBI Taxonomy" id="29204"/>
    <lineage>
        <taxon>Eukaryota</taxon>
        <taxon>Sar</taxon>
        <taxon>Stramenopiles</taxon>
        <taxon>Ochrophyta</taxon>
        <taxon>Bacillariophyta</taxon>
        <taxon>Coscinodiscophyceae</taxon>
        <taxon>Thalassiosirophycidae</taxon>
        <taxon>Stephanodiscales</taxon>
        <taxon>Stephanodiscaceae</taxon>
        <taxon>Cyclotella</taxon>
    </lineage>
</organism>
<evidence type="ECO:0000256" key="6">
    <source>
        <dbReference type="SAM" id="Phobius"/>
    </source>
</evidence>
<accession>A0ABD3PIZ9</accession>
<dbReference type="InterPro" id="IPR000620">
    <property type="entry name" value="EamA_dom"/>
</dbReference>
<keyword evidence="5 6" id="KW-0472">Membrane</keyword>
<protein>
    <recommendedName>
        <fullName evidence="7">EamA domain-containing protein</fullName>
    </recommendedName>
</protein>
<dbReference type="Pfam" id="PF00892">
    <property type="entry name" value="EamA"/>
    <property type="match status" value="2"/>
</dbReference>
<feature type="transmembrane region" description="Helical" evidence="6">
    <location>
        <begin position="307"/>
        <end position="325"/>
    </location>
</feature>
<feature type="transmembrane region" description="Helical" evidence="6">
    <location>
        <begin position="246"/>
        <end position="263"/>
    </location>
</feature>
<dbReference type="Proteomes" id="UP001516023">
    <property type="component" value="Unassembled WGS sequence"/>
</dbReference>
<keyword evidence="4 6" id="KW-1133">Transmembrane helix</keyword>
<feature type="transmembrane region" description="Helical" evidence="6">
    <location>
        <begin position="221"/>
        <end position="240"/>
    </location>
</feature>
<keyword evidence="3 6" id="KW-0812">Transmembrane</keyword>
<evidence type="ECO:0000259" key="7">
    <source>
        <dbReference type="Pfam" id="PF00892"/>
    </source>
</evidence>
<feature type="transmembrane region" description="Helical" evidence="6">
    <location>
        <begin position="345"/>
        <end position="364"/>
    </location>
</feature>
<feature type="transmembrane region" description="Helical" evidence="6">
    <location>
        <begin position="49"/>
        <end position="69"/>
    </location>
</feature>
<dbReference type="AlphaFoldDB" id="A0ABD3PIZ9"/>
<comment type="caution">
    <text evidence="8">The sequence shown here is derived from an EMBL/GenBank/DDBJ whole genome shotgun (WGS) entry which is preliminary data.</text>
</comment>
<gene>
    <name evidence="8" type="ORF">HJC23_012138</name>
</gene>
<proteinExistence type="predicted"/>
<evidence type="ECO:0000256" key="5">
    <source>
        <dbReference type="ARBA" id="ARBA00023136"/>
    </source>
</evidence>
<sequence>MTMVKEDSCVDLLSTDLATTLDHRLNVNVTITPTEVTDKTITSSTSSSLMLWGVPLQSIILLNVAAVIWGTQHSVIKSVVDDISLGPDVWFREWFHGVWGTYHQESAPAAVVGDGGAAAYFTLARFGLATLLASPYTPGLDEFLNGLRGRVGVDSEEDCVNVVTCDSDDDRQNLELNQGTNLQTQQSKQSINGDSLASTSHETNLAEWNETSLSWRYGLELGIYMFLGYAFQAIGLEITTASRSGFLLYLNVKLVPFFSFLIFGRRIRTTTWISALVAFLGTALLSLDNANGRSFDSGGVGLNFALNAGDLWSIAAAAASAMLILRMEEASKAVRKSSESNAASLWTVFVISFCWTAVVTWNNLSLNDIVAATVSTIVDHPLQLIYLSTVTTTLANYIQSKGQKDTSAERASIIYAMDPVYGAIFANLLLEEQLGAIGWVGSGLIVDSAVANAVWDFGRFDEDSWA</sequence>
<evidence type="ECO:0000256" key="4">
    <source>
        <dbReference type="ARBA" id="ARBA00022989"/>
    </source>
</evidence>
<dbReference type="InterPro" id="IPR037185">
    <property type="entry name" value="EmrE-like"/>
</dbReference>
<evidence type="ECO:0000256" key="1">
    <source>
        <dbReference type="ARBA" id="ARBA00004651"/>
    </source>
</evidence>
<name>A0ABD3PIZ9_9STRA</name>
<comment type="subcellular location">
    <subcellularLocation>
        <location evidence="1">Cell membrane</location>
        <topology evidence="1">Multi-pass membrane protein</topology>
    </subcellularLocation>
</comment>
<keyword evidence="2" id="KW-1003">Cell membrane</keyword>
<dbReference type="SUPFAM" id="SSF103481">
    <property type="entry name" value="Multidrug resistance efflux transporter EmrE"/>
    <property type="match status" value="2"/>
</dbReference>
<feature type="domain" description="EamA" evidence="7">
    <location>
        <begin position="211"/>
        <end position="286"/>
    </location>
</feature>
<dbReference type="PANTHER" id="PTHR42920:SF5">
    <property type="entry name" value="EAMA DOMAIN-CONTAINING PROTEIN"/>
    <property type="match status" value="1"/>
</dbReference>
<dbReference type="GO" id="GO:0005886">
    <property type="term" value="C:plasma membrane"/>
    <property type="evidence" value="ECO:0007669"/>
    <property type="project" value="UniProtKB-SubCell"/>
</dbReference>
<dbReference type="InterPro" id="IPR051258">
    <property type="entry name" value="Diverse_Substrate_Transporter"/>
</dbReference>
<keyword evidence="9" id="KW-1185">Reference proteome</keyword>